<gene>
    <name evidence="3" type="ORF">theurythT_19820</name>
</gene>
<evidence type="ECO:0000313" key="4">
    <source>
        <dbReference type="Proteomes" id="UP001157133"/>
    </source>
</evidence>
<evidence type="ECO:0000259" key="2">
    <source>
        <dbReference type="Pfam" id="PF16537"/>
    </source>
</evidence>
<proteinExistence type="predicted"/>
<protein>
    <recommendedName>
        <fullName evidence="2">Type II secretion system protein GspB C-terminal domain-containing protein</fullName>
    </recommendedName>
</protein>
<name>A0ABQ6H2X8_9GAMM</name>
<reference evidence="3 4" key="1">
    <citation type="submission" date="2023-03" db="EMBL/GenBank/DDBJ databases">
        <title>Draft genome sequence of Thalassotalea eurytherma JCM 18482T.</title>
        <authorList>
            <person name="Sawabe T."/>
        </authorList>
    </citation>
    <scope>NUCLEOTIDE SEQUENCE [LARGE SCALE GENOMIC DNA]</scope>
    <source>
        <strain evidence="3 4">JCM 18482</strain>
    </source>
</reference>
<organism evidence="3 4">
    <name type="scientific">Thalassotalea eurytherma</name>
    <dbReference type="NCBI Taxonomy" id="1144278"/>
    <lineage>
        <taxon>Bacteria</taxon>
        <taxon>Pseudomonadati</taxon>
        <taxon>Pseudomonadota</taxon>
        <taxon>Gammaproteobacteria</taxon>
        <taxon>Alteromonadales</taxon>
        <taxon>Colwelliaceae</taxon>
        <taxon>Thalassotalea</taxon>
    </lineage>
</organism>
<evidence type="ECO:0000313" key="3">
    <source>
        <dbReference type="EMBL" id="GLX82530.1"/>
    </source>
</evidence>
<dbReference type="EMBL" id="BSSU01000009">
    <property type="protein sequence ID" value="GLX82530.1"/>
    <property type="molecule type" value="Genomic_DNA"/>
</dbReference>
<evidence type="ECO:0000256" key="1">
    <source>
        <dbReference type="SAM" id="Phobius"/>
    </source>
</evidence>
<feature type="domain" description="Type II secretion system protein GspB C-terminal" evidence="2">
    <location>
        <begin position="222"/>
        <end position="277"/>
    </location>
</feature>
<dbReference type="Pfam" id="PF16537">
    <property type="entry name" value="T2SSB"/>
    <property type="match status" value="1"/>
</dbReference>
<keyword evidence="1" id="KW-0472">Membrane</keyword>
<keyword evidence="1" id="KW-0812">Transmembrane</keyword>
<keyword evidence="1" id="KW-1133">Transmembrane helix</keyword>
<accession>A0ABQ6H2X8</accession>
<dbReference type="InterPro" id="IPR032389">
    <property type="entry name" value="GspB_C"/>
</dbReference>
<dbReference type="RefSeq" id="WP_284207895.1">
    <property type="nucleotide sequence ID" value="NZ_BSSU01000009.1"/>
</dbReference>
<comment type="caution">
    <text evidence="3">The sequence shown here is derived from an EMBL/GenBank/DDBJ whole genome shotgun (WGS) entry which is preliminary data.</text>
</comment>
<dbReference type="Proteomes" id="UP001157133">
    <property type="component" value="Unassembled WGS sequence"/>
</dbReference>
<keyword evidence="4" id="KW-1185">Reference proteome</keyword>
<feature type="transmembrane region" description="Helical" evidence="1">
    <location>
        <begin position="37"/>
        <end position="59"/>
    </location>
</feature>
<sequence length="282" mass="30540">MSYILDALKKQQGESKQPVNSPLQQATSHIHQSPNMLLWGILLTCAIFLALLAGFWMGAQSNAAADKRHEPVIGQPTSELASAAQPSLTGPSARKVTDVDLTNKVAVSSSKRIPAEQFFQSPPSKKIESKPIVEPVEDSNTKPLILGANTDSVTADGELITTSSNQNTTSESVSASLLAKFEAAVNDTPAFSDSFDDESAQLAPIEDISQLPIATQNAIAPFSFAMHIYQSNSQGWVKVAEQDYYEGEQLPNGVVIEKIEPQQVILRFNDYQFSMAALSSWQ</sequence>